<dbReference type="InterPro" id="IPR010412">
    <property type="entry name" value="DUF1007"/>
</dbReference>
<keyword evidence="1" id="KW-0732">Signal</keyword>
<reference evidence="2 3" key="1">
    <citation type="submission" date="2024-01" db="EMBL/GenBank/DDBJ databases">
        <title>Mesobacterium rodlantinim sp. nov., isolated from shallow sea hydrothermal systems off Kueishantao Island.</title>
        <authorList>
            <person name="Su Z."/>
            <person name="Tang K."/>
        </authorList>
    </citation>
    <scope>NUCLEOTIDE SEQUENCE [LARGE SCALE GENOMIC DNA]</scope>
    <source>
        <strain evidence="2 3">TK19101</strain>
    </source>
</reference>
<evidence type="ECO:0000313" key="3">
    <source>
        <dbReference type="Proteomes" id="UP001348149"/>
    </source>
</evidence>
<proteinExistence type="predicted"/>
<name>A0ABU6HD36_9RHOB</name>
<dbReference type="RefSeq" id="WP_326295997.1">
    <property type="nucleotide sequence ID" value="NZ_JAYLLH010000003.1"/>
</dbReference>
<dbReference type="Proteomes" id="UP001348149">
    <property type="component" value="Unassembled WGS sequence"/>
</dbReference>
<protein>
    <submittedName>
        <fullName evidence="2">DUF1007 family protein</fullName>
    </submittedName>
</protein>
<comment type="caution">
    <text evidence="2">The sequence shown here is derived from an EMBL/GenBank/DDBJ whole genome shotgun (WGS) entry which is preliminary data.</text>
</comment>
<feature type="chain" id="PRO_5046080202" evidence="1">
    <location>
        <begin position="21"/>
        <end position="211"/>
    </location>
</feature>
<gene>
    <name evidence="2" type="ORF">VK792_03685</name>
</gene>
<dbReference type="EMBL" id="JAYLLH010000003">
    <property type="protein sequence ID" value="MEC3860374.1"/>
    <property type="molecule type" value="Genomic_DNA"/>
</dbReference>
<dbReference type="Pfam" id="PF06226">
    <property type="entry name" value="DUF1007"/>
    <property type="match status" value="1"/>
</dbReference>
<accession>A0ABU6HD36</accession>
<feature type="signal peptide" evidence="1">
    <location>
        <begin position="1"/>
        <end position="20"/>
    </location>
</feature>
<organism evidence="2 3">
    <name type="scientific">Mesobacterium hydrothermale</name>
    <dbReference type="NCBI Taxonomy" id="3111907"/>
    <lineage>
        <taxon>Bacteria</taxon>
        <taxon>Pseudomonadati</taxon>
        <taxon>Pseudomonadota</taxon>
        <taxon>Alphaproteobacteria</taxon>
        <taxon>Rhodobacterales</taxon>
        <taxon>Roseobacteraceae</taxon>
        <taxon>Mesobacterium</taxon>
    </lineage>
</organism>
<evidence type="ECO:0000313" key="2">
    <source>
        <dbReference type="EMBL" id="MEC3860374.1"/>
    </source>
</evidence>
<evidence type="ECO:0000256" key="1">
    <source>
        <dbReference type="SAM" id="SignalP"/>
    </source>
</evidence>
<sequence length="211" mass="23510">MTPRLFLALPLILCAVQAQAHPHIFVDTALHIDVDDAGQATGISVTWTYDDFFSLLIFEDMGLDPDGDAHLTQAELDKLRGFDMIEWPDGFEGDLYMFRNGEKQPLDFPEVTGIDVVDGRIVASHHRTFRPAPAEELAFLQYDPTFYVAYTVTDDVTADHGCRVVIDRVDKDVAAETVENLTKSDPEAMFEVLQLGIHYADTILLTCGMDG</sequence>
<keyword evidence="3" id="KW-1185">Reference proteome</keyword>